<evidence type="ECO:0000313" key="9">
    <source>
        <dbReference type="Proteomes" id="UP000760668"/>
    </source>
</evidence>
<dbReference type="Gene3D" id="1.10.3470.10">
    <property type="entry name" value="ABC transporter involved in vitamin B12 uptake, BtuC"/>
    <property type="match status" value="1"/>
</dbReference>
<feature type="transmembrane region" description="Helical" evidence="7">
    <location>
        <begin position="67"/>
        <end position="93"/>
    </location>
</feature>
<dbReference type="GO" id="GO:0043190">
    <property type="term" value="C:ATP-binding cassette (ABC) transporter complex"/>
    <property type="evidence" value="ECO:0007669"/>
    <property type="project" value="InterPro"/>
</dbReference>
<protein>
    <submittedName>
        <fullName evidence="8">Metal ABC transporter permease</fullName>
    </submittedName>
</protein>
<dbReference type="Proteomes" id="UP000760668">
    <property type="component" value="Unassembled WGS sequence"/>
</dbReference>
<feature type="transmembrane region" description="Helical" evidence="7">
    <location>
        <begin position="27"/>
        <end position="46"/>
    </location>
</feature>
<dbReference type="EMBL" id="DYUC01000043">
    <property type="protein sequence ID" value="HJG86325.1"/>
    <property type="molecule type" value="Genomic_DNA"/>
</dbReference>
<evidence type="ECO:0000256" key="5">
    <source>
        <dbReference type="ARBA" id="ARBA00023136"/>
    </source>
</evidence>
<dbReference type="SUPFAM" id="SSF81345">
    <property type="entry name" value="ABC transporter involved in vitamin B12 uptake, BtuC"/>
    <property type="match status" value="1"/>
</dbReference>
<organism evidence="8 9">
    <name type="scientific">Pseudoflavonifractor capillosus</name>
    <dbReference type="NCBI Taxonomy" id="106588"/>
    <lineage>
        <taxon>Bacteria</taxon>
        <taxon>Bacillati</taxon>
        <taxon>Bacillota</taxon>
        <taxon>Clostridia</taxon>
        <taxon>Eubacteriales</taxon>
        <taxon>Oscillospiraceae</taxon>
        <taxon>Pseudoflavonifractor</taxon>
    </lineage>
</organism>
<sequence>MELWYQIVSILPFEWAGPDGLVFMKNALLAVLVISPLFGLLSTMVVTNRMSFFSDALGHSAFTGMAIGAIFGFVDPMWCAVVFAIAFSLLFTLVRHRTHMASDTVIGVFSSTAVALGIFLATLGGRSFTRFNNLLIGDILSVEPGKIGLLALILLLVIALWLASFNQLMLSSIHPALADSRGIKVFWQEAVFSAAIAVVVTVSMTWVGLLVINSLLVLPAAAARNLARNMRQYHLFSVLGAIVAGIAGLMTSYYAGTSAGASITLYLAAFFAVTFLLRGRRA</sequence>
<dbReference type="Pfam" id="PF00950">
    <property type="entry name" value="ABC-3"/>
    <property type="match status" value="1"/>
</dbReference>
<dbReference type="GO" id="GO:0055085">
    <property type="term" value="P:transmembrane transport"/>
    <property type="evidence" value="ECO:0007669"/>
    <property type="project" value="InterPro"/>
</dbReference>
<dbReference type="GO" id="GO:0010043">
    <property type="term" value="P:response to zinc ion"/>
    <property type="evidence" value="ECO:0007669"/>
    <property type="project" value="TreeGrafter"/>
</dbReference>
<dbReference type="AlphaFoldDB" id="A0A921ML99"/>
<keyword evidence="3 6" id="KW-0812">Transmembrane</keyword>
<dbReference type="PANTHER" id="PTHR30477:SF18">
    <property type="entry name" value="METAL TRANSPORT SYSTEM MEMBRANE PROTEIN CT_417-RELATED"/>
    <property type="match status" value="1"/>
</dbReference>
<feature type="transmembrane region" description="Helical" evidence="7">
    <location>
        <begin position="259"/>
        <end position="277"/>
    </location>
</feature>
<dbReference type="InterPro" id="IPR001626">
    <property type="entry name" value="ABC_TroCD"/>
</dbReference>
<evidence type="ECO:0000256" key="6">
    <source>
        <dbReference type="RuleBase" id="RU003943"/>
    </source>
</evidence>
<name>A0A921ML99_9FIRM</name>
<feature type="transmembrane region" description="Helical" evidence="7">
    <location>
        <begin position="105"/>
        <end position="126"/>
    </location>
</feature>
<evidence type="ECO:0000256" key="3">
    <source>
        <dbReference type="ARBA" id="ARBA00022692"/>
    </source>
</evidence>
<reference evidence="8" key="2">
    <citation type="submission" date="2021-09" db="EMBL/GenBank/DDBJ databases">
        <authorList>
            <person name="Gilroy R."/>
        </authorList>
    </citation>
    <scope>NUCLEOTIDE SEQUENCE</scope>
    <source>
        <strain evidence="8">CHK179-5677</strain>
    </source>
</reference>
<dbReference type="RefSeq" id="WP_295368925.1">
    <property type="nucleotide sequence ID" value="NZ_DYUC01000043.1"/>
</dbReference>
<evidence type="ECO:0000256" key="4">
    <source>
        <dbReference type="ARBA" id="ARBA00022989"/>
    </source>
</evidence>
<evidence type="ECO:0000256" key="2">
    <source>
        <dbReference type="ARBA" id="ARBA00008034"/>
    </source>
</evidence>
<gene>
    <name evidence="8" type="ORF">K8V01_04770</name>
</gene>
<comment type="similarity">
    <text evidence="2 6">Belongs to the ABC-3 integral membrane protein family.</text>
</comment>
<evidence type="ECO:0000256" key="1">
    <source>
        <dbReference type="ARBA" id="ARBA00004141"/>
    </source>
</evidence>
<accession>A0A921ML99</accession>
<evidence type="ECO:0000256" key="7">
    <source>
        <dbReference type="SAM" id="Phobius"/>
    </source>
</evidence>
<dbReference type="InterPro" id="IPR037294">
    <property type="entry name" value="ABC_BtuC-like"/>
</dbReference>
<dbReference type="PANTHER" id="PTHR30477">
    <property type="entry name" value="ABC-TRANSPORTER METAL-BINDING PROTEIN"/>
    <property type="match status" value="1"/>
</dbReference>
<reference evidence="8" key="1">
    <citation type="journal article" date="2021" name="PeerJ">
        <title>Extensive microbial diversity within the chicken gut microbiome revealed by metagenomics and culture.</title>
        <authorList>
            <person name="Gilroy R."/>
            <person name="Ravi A."/>
            <person name="Getino M."/>
            <person name="Pursley I."/>
            <person name="Horton D.L."/>
            <person name="Alikhan N.F."/>
            <person name="Baker D."/>
            <person name="Gharbi K."/>
            <person name="Hall N."/>
            <person name="Watson M."/>
            <person name="Adriaenssens E.M."/>
            <person name="Foster-Nyarko E."/>
            <person name="Jarju S."/>
            <person name="Secka A."/>
            <person name="Antonio M."/>
            <person name="Oren A."/>
            <person name="Chaudhuri R.R."/>
            <person name="La Ragione R."/>
            <person name="Hildebrand F."/>
            <person name="Pallen M.J."/>
        </authorList>
    </citation>
    <scope>NUCLEOTIDE SEQUENCE</scope>
    <source>
        <strain evidence="8">CHK179-5677</strain>
    </source>
</reference>
<comment type="caution">
    <text evidence="8">The sequence shown here is derived from an EMBL/GenBank/DDBJ whole genome shotgun (WGS) entry which is preliminary data.</text>
</comment>
<keyword evidence="5 7" id="KW-0472">Membrane</keyword>
<evidence type="ECO:0000313" key="8">
    <source>
        <dbReference type="EMBL" id="HJG86325.1"/>
    </source>
</evidence>
<proteinExistence type="inferred from homology"/>
<keyword evidence="6" id="KW-0813">Transport</keyword>
<feature type="transmembrane region" description="Helical" evidence="7">
    <location>
        <begin position="147"/>
        <end position="170"/>
    </location>
</feature>
<keyword evidence="4 7" id="KW-1133">Transmembrane helix</keyword>
<comment type="subcellular location">
    <subcellularLocation>
        <location evidence="6">Cell membrane</location>
        <topology evidence="6">Multi-pass membrane protein</topology>
    </subcellularLocation>
    <subcellularLocation>
        <location evidence="1">Membrane</location>
        <topology evidence="1">Multi-pass membrane protein</topology>
    </subcellularLocation>
</comment>
<feature type="transmembrane region" description="Helical" evidence="7">
    <location>
        <begin position="190"/>
        <end position="221"/>
    </location>
</feature>
<feature type="transmembrane region" description="Helical" evidence="7">
    <location>
        <begin position="233"/>
        <end position="253"/>
    </location>
</feature>